<dbReference type="RefSeq" id="XP_001309638.1">
    <property type="nucleotide sequence ID" value="XM_001309637.1"/>
</dbReference>
<dbReference type="AlphaFoldDB" id="A2FEH1"/>
<reference evidence="1" key="2">
    <citation type="journal article" date="2007" name="Science">
        <title>Draft genome sequence of the sexually transmitted pathogen Trichomonas vaginalis.</title>
        <authorList>
            <person name="Carlton J.M."/>
            <person name="Hirt R.P."/>
            <person name="Silva J.C."/>
            <person name="Delcher A.L."/>
            <person name="Schatz M."/>
            <person name="Zhao Q."/>
            <person name="Wortman J.R."/>
            <person name="Bidwell S.L."/>
            <person name="Alsmark U.C.M."/>
            <person name="Besteiro S."/>
            <person name="Sicheritz-Ponten T."/>
            <person name="Noel C.J."/>
            <person name="Dacks J.B."/>
            <person name="Foster P.G."/>
            <person name="Simillion C."/>
            <person name="Van de Peer Y."/>
            <person name="Miranda-Saavedra D."/>
            <person name="Barton G.J."/>
            <person name="Westrop G.D."/>
            <person name="Mueller S."/>
            <person name="Dessi D."/>
            <person name="Fiori P.L."/>
            <person name="Ren Q."/>
            <person name="Paulsen I."/>
            <person name="Zhang H."/>
            <person name="Bastida-Corcuera F.D."/>
            <person name="Simoes-Barbosa A."/>
            <person name="Brown M.T."/>
            <person name="Hayes R.D."/>
            <person name="Mukherjee M."/>
            <person name="Okumura C.Y."/>
            <person name="Schneider R."/>
            <person name="Smith A.J."/>
            <person name="Vanacova S."/>
            <person name="Villalvazo M."/>
            <person name="Haas B.J."/>
            <person name="Pertea M."/>
            <person name="Feldblyum T.V."/>
            <person name="Utterback T.R."/>
            <person name="Shu C.L."/>
            <person name="Osoegawa K."/>
            <person name="de Jong P.J."/>
            <person name="Hrdy I."/>
            <person name="Horvathova L."/>
            <person name="Zubacova Z."/>
            <person name="Dolezal P."/>
            <person name="Malik S.B."/>
            <person name="Logsdon J.M. Jr."/>
            <person name="Henze K."/>
            <person name="Gupta A."/>
            <person name="Wang C.C."/>
            <person name="Dunne R.L."/>
            <person name="Upcroft J.A."/>
            <person name="Upcroft P."/>
            <person name="White O."/>
            <person name="Salzberg S.L."/>
            <person name="Tang P."/>
            <person name="Chiu C.-H."/>
            <person name="Lee Y.-S."/>
            <person name="Embley T.M."/>
            <person name="Coombs G.H."/>
            <person name="Mottram J.C."/>
            <person name="Tachezy J."/>
            <person name="Fraser-Liggett C.M."/>
            <person name="Johnson P.J."/>
        </authorList>
    </citation>
    <scope>NUCLEOTIDE SEQUENCE [LARGE SCALE GENOMIC DNA]</scope>
    <source>
        <strain evidence="1">G3</strain>
    </source>
</reference>
<dbReference type="VEuPathDB" id="TrichDB:TVAGG3_0701020"/>
<dbReference type="OrthoDB" id="10668315at2759"/>
<keyword evidence="2" id="KW-1185">Reference proteome</keyword>
<dbReference type="InParanoid" id="A2FEH1"/>
<evidence type="ECO:0000313" key="1">
    <source>
        <dbReference type="EMBL" id="EAX96708.1"/>
    </source>
</evidence>
<reference evidence="1" key="1">
    <citation type="submission" date="2006-10" db="EMBL/GenBank/DDBJ databases">
        <authorList>
            <person name="Amadeo P."/>
            <person name="Zhao Q."/>
            <person name="Wortman J."/>
            <person name="Fraser-Liggett C."/>
            <person name="Carlton J."/>
        </authorList>
    </citation>
    <scope>NUCLEOTIDE SEQUENCE</scope>
    <source>
        <strain evidence="1">G3</strain>
    </source>
</reference>
<dbReference type="VEuPathDB" id="TrichDB:TVAG_102130"/>
<proteinExistence type="predicted"/>
<dbReference type="KEGG" id="tva:4754482"/>
<protein>
    <submittedName>
        <fullName evidence="1">Uncharacterized protein</fullName>
    </submittedName>
</protein>
<evidence type="ECO:0000313" key="2">
    <source>
        <dbReference type="Proteomes" id="UP000001542"/>
    </source>
</evidence>
<dbReference type="Proteomes" id="UP000001542">
    <property type="component" value="Unassembled WGS sequence"/>
</dbReference>
<accession>A2FEH1</accession>
<gene>
    <name evidence="1" type="ORF">TVAG_102130</name>
</gene>
<organism evidence="1 2">
    <name type="scientific">Trichomonas vaginalis (strain ATCC PRA-98 / G3)</name>
    <dbReference type="NCBI Taxonomy" id="412133"/>
    <lineage>
        <taxon>Eukaryota</taxon>
        <taxon>Metamonada</taxon>
        <taxon>Parabasalia</taxon>
        <taxon>Trichomonadida</taxon>
        <taxon>Trichomonadidae</taxon>
        <taxon>Trichomonas</taxon>
    </lineage>
</organism>
<dbReference type="EMBL" id="DS113747">
    <property type="protein sequence ID" value="EAX96708.1"/>
    <property type="molecule type" value="Genomic_DNA"/>
</dbReference>
<sequence length="141" mass="16595">MNSSNIYDTIKTKRFRDFSDIIFANIKDQEAIEDRIIRNEPLIDTVINCLESHYGSKLTVDQLRIYARCASKIINKKIDRLANRNRMALLCWYSENWNEIQPHLNEFLPMDKNPTCPSSISFSKISNQIDPSDFHQLLNYH</sequence>
<dbReference type="SMR" id="A2FEH1"/>
<name>A2FEH1_TRIV3</name>